<dbReference type="PANTHER" id="PTHR11070">
    <property type="entry name" value="UVRD / RECB / PCRA DNA HELICASE FAMILY MEMBER"/>
    <property type="match status" value="1"/>
</dbReference>
<comment type="similarity">
    <text evidence="1">Belongs to the helicase family. UvrD subfamily.</text>
</comment>
<protein>
    <recommendedName>
        <fullName evidence="2">ATP-dependent DNA helicase PcrA</fullName>
        <ecNumber evidence="10">5.6.2.4</ecNumber>
    </recommendedName>
    <alternativeName>
        <fullName evidence="11">DNA 3'-5' helicase PcrA</fullName>
    </alternativeName>
</protein>
<dbReference type="RefSeq" id="WP_092750447.1">
    <property type="nucleotide sequence ID" value="NZ_FOCG01000001.1"/>
</dbReference>
<feature type="domain" description="UvrD-like helicase ATP-binding" evidence="14">
    <location>
        <begin position="23"/>
        <end position="344"/>
    </location>
</feature>
<keyword evidence="5 13" id="KW-0347">Helicase</keyword>
<accession>A0A1H7YGX0</accession>
<keyword evidence="3 13" id="KW-0547">Nucleotide-binding</keyword>
<dbReference type="FunFam" id="1.10.486.10:FF:000003">
    <property type="entry name" value="ATP-dependent DNA helicase"/>
    <property type="match status" value="1"/>
</dbReference>
<evidence type="ECO:0000313" key="16">
    <source>
        <dbReference type="EMBL" id="SEM45151.1"/>
    </source>
</evidence>
<dbReference type="GO" id="GO:0033202">
    <property type="term" value="C:DNA helicase complex"/>
    <property type="evidence" value="ECO:0007669"/>
    <property type="project" value="TreeGrafter"/>
</dbReference>
<dbReference type="EMBL" id="FOCG01000001">
    <property type="protein sequence ID" value="SEM45151.1"/>
    <property type="molecule type" value="Genomic_DNA"/>
</dbReference>
<dbReference type="OrthoDB" id="9810135at2"/>
<evidence type="ECO:0000256" key="7">
    <source>
        <dbReference type="ARBA" id="ARBA00023125"/>
    </source>
</evidence>
<dbReference type="FunFam" id="1.10.10.160:FF:000001">
    <property type="entry name" value="ATP-dependent DNA helicase"/>
    <property type="match status" value="1"/>
</dbReference>
<dbReference type="PROSITE" id="PS51198">
    <property type="entry name" value="UVRD_HELICASE_ATP_BIND"/>
    <property type="match status" value="1"/>
</dbReference>
<evidence type="ECO:0000256" key="2">
    <source>
        <dbReference type="ARBA" id="ARBA00014807"/>
    </source>
</evidence>
<dbReference type="Pfam" id="PF13361">
    <property type="entry name" value="UvrD_C"/>
    <property type="match status" value="1"/>
</dbReference>
<dbReference type="InterPro" id="IPR014017">
    <property type="entry name" value="DNA_helicase_UvrD-like_C"/>
</dbReference>
<keyword evidence="7" id="KW-0238">DNA-binding</keyword>
<dbReference type="GO" id="GO:0005829">
    <property type="term" value="C:cytosol"/>
    <property type="evidence" value="ECO:0007669"/>
    <property type="project" value="TreeGrafter"/>
</dbReference>
<dbReference type="Gene3D" id="1.10.486.10">
    <property type="entry name" value="PCRA, domain 4"/>
    <property type="match status" value="1"/>
</dbReference>
<dbReference type="InterPro" id="IPR027417">
    <property type="entry name" value="P-loop_NTPase"/>
</dbReference>
<sequence length="790" mass="88422">MNQTISVNEYTSLKQNALKQAFYKMNAKQQEAVLQTDGPVLILAGAGSGKTTVLVNRVANIIRFGRAAVSSDVPQWLTDDDLRFLKDFAAGTENDQNRLSEVIGVDVPKPWNILAITFTNKAAGELKERLTNMLGECANDIMAATFHSACVRILRREIEALGYGKSFTIYDTDDSLRVIKDAMKTLNVNDKNFPPKSVLSAIGRAKDEMLTPEQLEHNNSGDFRMGVIAKIYKSYQQTLKSSNAVDFDDIIVLTVRLFEEHPDVLEHYQNRYKYIMVDEYQDTNHAQYKLVSMLAGKHRNLCVVGDDDQSIYKFRGATIENILSFENQFSGAKVIRLEQNYRCTQRILDAANAVIANNTERKGKTLWTDNGEGEQVKLYRACDEQGEARFIVDTVLTNVEEGGTYKDHAVLYRMNAQSNMIERAFVKAGIPYKIIGGLRFFERKEIRDMIAYLSVINNPNDAVRLKRIINEPKRGIGDSTVASVDEIAQNLGISMFEVITNADSYAPIQKKAKPLQEFSQMILELAKIAQTEPLGDLLDALLEKTGYSIFLLTQGFEGQTRMENIEELKSTMIKFVEENEDGDLSQFLEEVALYTDMDRTDLDDDVVVMMTLHSAKGLEFPYVFISGFEEGIFPGRMSMSSPAEIEEERRLAYVGITRAKKQLYLTTAAQRLLFGQTTRNRLSRFAGEIPKDLVDVQDATVRVNHTPAVVDTVNPHTISTGGLSSVSAYKAPQTKIDIKPGDLVSHKVFGEGMVLSVTPMANDLLVEAAFDKGGTKKIMANFAKLKKISM</sequence>
<comment type="catalytic activity">
    <reaction evidence="9">
        <text>Couples ATP hydrolysis with the unwinding of duplex DNA by translocating in the 3'-5' direction.</text>
        <dbReference type="EC" id="5.6.2.4"/>
    </reaction>
</comment>
<dbReference type="PROSITE" id="PS51217">
    <property type="entry name" value="UVRD_HELICASE_CTER"/>
    <property type="match status" value="1"/>
</dbReference>
<dbReference type="SUPFAM" id="SSF52540">
    <property type="entry name" value="P-loop containing nucleoside triphosphate hydrolases"/>
    <property type="match status" value="1"/>
</dbReference>
<evidence type="ECO:0000256" key="12">
    <source>
        <dbReference type="ARBA" id="ARBA00048988"/>
    </source>
</evidence>
<dbReference type="EC" id="5.6.2.4" evidence="10"/>
<dbReference type="InterPro" id="IPR000212">
    <property type="entry name" value="DNA_helicase_UvrD/REP"/>
</dbReference>
<evidence type="ECO:0000256" key="8">
    <source>
        <dbReference type="ARBA" id="ARBA00023235"/>
    </source>
</evidence>
<proteinExistence type="inferred from homology"/>
<keyword evidence="8" id="KW-0413">Isomerase</keyword>
<evidence type="ECO:0000256" key="3">
    <source>
        <dbReference type="ARBA" id="ARBA00022741"/>
    </source>
</evidence>
<dbReference type="GO" id="GO:0000725">
    <property type="term" value="P:recombinational repair"/>
    <property type="evidence" value="ECO:0007669"/>
    <property type="project" value="TreeGrafter"/>
</dbReference>
<dbReference type="InterPro" id="IPR014016">
    <property type="entry name" value="UvrD-like_ATP-bd"/>
</dbReference>
<evidence type="ECO:0000256" key="10">
    <source>
        <dbReference type="ARBA" id="ARBA00034808"/>
    </source>
</evidence>
<evidence type="ECO:0000256" key="11">
    <source>
        <dbReference type="ARBA" id="ARBA00034900"/>
    </source>
</evidence>
<keyword evidence="4 13" id="KW-0378">Hydrolase</keyword>
<name>A0A1H7YGX0_9FIRM</name>
<organism evidence="16 17">
    <name type="scientific">Hydrogenoanaerobacterium saccharovorans</name>
    <dbReference type="NCBI Taxonomy" id="474960"/>
    <lineage>
        <taxon>Bacteria</taxon>
        <taxon>Bacillati</taxon>
        <taxon>Bacillota</taxon>
        <taxon>Clostridia</taxon>
        <taxon>Eubacteriales</taxon>
        <taxon>Oscillospiraceae</taxon>
        <taxon>Hydrogenoanaerobacterium</taxon>
    </lineage>
</organism>
<dbReference type="GO" id="GO:0016887">
    <property type="term" value="F:ATP hydrolysis activity"/>
    <property type="evidence" value="ECO:0007669"/>
    <property type="project" value="RHEA"/>
</dbReference>
<dbReference type="CDD" id="cd17932">
    <property type="entry name" value="DEXQc_UvrD"/>
    <property type="match status" value="1"/>
</dbReference>
<gene>
    <name evidence="16" type="ORF">SAMN05216180_0026</name>
</gene>
<feature type="binding site" evidence="13">
    <location>
        <begin position="44"/>
        <end position="51"/>
    </location>
    <ligand>
        <name>ATP</name>
        <dbReference type="ChEBI" id="CHEBI:30616"/>
    </ligand>
</feature>
<dbReference type="GO" id="GO:0005524">
    <property type="term" value="F:ATP binding"/>
    <property type="evidence" value="ECO:0007669"/>
    <property type="project" value="UniProtKB-UniRule"/>
</dbReference>
<evidence type="ECO:0000259" key="14">
    <source>
        <dbReference type="PROSITE" id="PS51198"/>
    </source>
</evidence>
<dbReference type="Proteomes" id="UP000199158">
    <property type="component" value="Unassembled WGS sequence"/>
</dbReference>
<evidence type="ECO:0000256" key="4">
    <source>
        <dbReference type="ARBA" id="ARBA00022801"/>
    </source>
</evidence>
<dbReference type="InterPro" id="IPR013986">
    <property type="entry name" value="DExx_box_DNA_helicase_dom_sf"/>
</dbReference>
<keyword evidence="6 13" id="KW-0067">ATP-binding</keyword>
<dbReference type="GO" id="GO:0009314">
    <property type="term" value="P:response to radiation"/>
    <property type="evidence" value="ECO:0007669"/>
    <property type="project" value="UniProtKB-ARBA"/>
</dbReference>
<evidence type="ECO:0000256" key="6">
    <source>
        <dbReference type="ARBA" id="ARBA00022840"/>
    </source>
</evidence>
<dbReference type="STRING" id="474960.SAMN05216180_0026"/>
<reference evidence="16 17" key="1">
    <citation type="submission" date="2016-10" db="EMBL/GenBank/DDBJ databases">
        <authorList>
            <person name="de Groot N.N."/>
        </authorList>
    </citation>
    <scope>NUCLEOTIDE SEQUENCE [LARGE SCALE GENOMIC DNA]</scope>
    <source>
        <strain evidence="16 17">CGMCC 1.5070</strain>
    </source>
</reference>
<evidence type="ECO:0000256" key="5">
    <source>
        <dbReference type="ARBA" id="ARBA00022806"/>
    </source>
</evidence>
<evidence type="ECO:0000256" key="13">
    <source>
        <dbReference type="PROSITE-ProRule" id="PRU00560"/>
    </source>
</evidence>
<comment type="catalytic activity">
    <reaction evidence="12">
        <text>ATP + H2O = ADP + phosphate + H(+)</text>
        <dbReference type="Rhea" id="RHEA:13065"/>
        <dbReference type="ChEBI" id="CHEBI:15377"/>
        <dbReference type="ChEBI" id="CHEBI:15378"/>
        <dbReference type="ChEBI" id="CHEBI:30616"/>
        <dbReference type="ChEBI" id="CHEBI:43474"/>
        <dbReference type="ChEBI" id="CHEBI:456216"/>
        <dbReference type="EC" id="5.6.2.4"/>
    </reaction>
</comment>
<dbReference type="Pfam" id="PF21196">
    <property type="entry name" value="PcrA_UvrD_tudor"/>
    <property type="match status" value="1"/>
</dbReference>
<dbReference type="Gene3D" id="1.10.10.160">
    <property type="match status" value="1"/>
</dbReference>
<dbReference type="GO" id="GO:0043138">
    <property type="term" value="F:3'-5' DNA helicase activity"/>
    <property type="evidence" value="ECO:0007669"/>
    <property type="project" value="UniProtKB-EC"/>
</dbReference>
<dbReference type="PANTHER" id="PTHR11070:SF2">
    <property type="entry name" value="ATP-DEPENDENT DNA HELICASE SRS2"/>
    <property type="match status" value="1"/>
</dbReference>
<keyword evidence="17" id="KW-1185">Reference proteome</keyword>
<evidence type="ECO:0000256" key="9">
    <source>
        <dbReference type="ARBA" id="ARBA00034617"/>
    </source>
</evidence>
<evidence type="ECO:0000256" key="1">
    <source>
        <dbReference type="ARBA" id="ARBA00009922"/>
    </source>
</evidence>
<evidence type="ECO:0000313" key="17">
    <source>
        <dbReference type="Proteomes" id="UP000199158"/>
    </source>
</evidence>
<dbReference type="AlphaFoldDB" id="A0A1H7YGX0"/>
<feature type="domain" description="UvrD-like helicase C-terminal" evidence="15">
    <location>
        <begin position="345"/>
        <end position="617"/>
    </location>
</feature>
<evidence type="ECO:0000259" key="15">
    <source>
        <dbReference type="PROSITE" id="PS51217"/>
    </source>
</evidence>
<dbReference type="Gene3D" id="3.40.50.300">
    <property type="entry name" value="P-loop containing nucleotide triphosphate hydrolases"/>
    <property type="match status" value="3"/>
</dbReference>
<dbReference type="GO" id="GO:0003677">
    <property type="term" value="F:DNA binding"/>
    <property type="evidence" value="ECO:0007669"/>
    <property type="project" value="UniProtKB-KW"/>
</dbReference>
<dbReference type="Pfam" id="PF00580">
    <property type="entry name" value="UvrD-helicase"/>
    <property type="match status" value="2"/>
</dbReference>
<dbReference type="CDD" id="cd18807">
    <property type="entry name" value="SF1_C_UvrD"/>
    <property type="match status" value="1"/>
</dbReference>